<dbReference type="InterPro" id="IPR047288">
    <property type="entry name" value="Tudor_SGF29_rpt1"/>
</dbReference>
<dbReference type="InterPro" id="IPR037802">
    <property type="entry name" value="SGF29"/>
</dbReference>
<gene>
    <name evidence="3" type="ORF">JL09_g2846</name>
</gene>
<dbReference type="AlphaFoldDB" id="A0A099NZD3"/>
<evidence type="ECO:0000313" key="4">
    <source>
        <dbReference type="Proteomes" id="UP000029867"/>
    </source>
</evidence>
<accession>A0A099NZD3</accession>
<dbReference type="Proteomes" id="UP000029867">
    <property type="component" value="Unassembled WGS sequence"/>
</dbReference>
<dbReference type="VEuPathDB" id="FungiDB:C5L36_0B07070"/>
<dbReference type="PANTHER" id="PTHR21539:SF0">
    <property type="entry name" value="SAGA-ASSOCIATED FACTOR 29"/>
    <property type="match status" value="1"/>
</dbReference>
<feature type="domain" description="SGF29 C-terminal" evidence="2">
    <location>
        <begin position="189"/>
        <end position="320"/>
    </location>
</feature>
<name>A0A099NZD3_PICKU</name>
<evidence type="ECO:0000259" key="2">
    <source>
        <dbReference type="PROSITE" id="PS51518"/>
    </source>
</evidence>
<dbReference type="CDD" id="cd20393">
    <property type="entry name" value="Tudor_SGF29_rpt1"/>
    <property type="match status" value="1"/>
</dbReference>
<feature type="region of interest" description="Disordered" evidence="1">
    <location>
        <begin position="104"/>
        <end position="123"/>
    </location>
</feature>
<protein>
    <recommendedName>
        <fullName evidence="2">SGF29 C-terminal domain-containing protein</fullName>
    </recommendedName>
</protein>
<reference evidence="4" key="1">
    <citation type="journal article" date="2014" name="Microb. Cell Fact.">
        <title>Exploiting Issatchenkia orientalis SD108 for succinic acid production.</title>
        <authorList>
            <person name="Xiao H."/>
            <person name="Shao Z."/>
            <person name="Jiang Y."/>
            <person name="Dole S."/>
            <person name="Zhao H."/>
        </authorList>
    </citation>
    <scope>NUCLEOTIDE SEQUENCE [LARGE SCALE GENOMIC DNA]</scope>
    <source>
        <strain evidence="4">SD108</strain>
    </source>
</reference>
<feature type="compositionally biased region" description="Polar residues" evidence="1">
    <location>
        <begin position="105"/>
        <end position="123"/>
    </location>
</feature>
<dbReference type="Gene3D" id="2.30.30.140">
    <property type="match status" value="1"/>
</dbReference>
<dbReference type="InterPro" id="IPR010750">
    <property type="entry name" value="SGF29_tudor-like_dom"/>
</dbReference>
<proteinExistence type="predicted"/>
<dbReference type="PROSITE" id="PS51518">
    <property type="entry name" value="SGF29_C"/>
    <property type="match status" value="1"/>
</dbReference>
<evidence type="ECO:0000256" key="1">
    <source>
        <dbReference type="SAM" id="MobiDB-lite"/>
    </source>
</evidence>
<dbReference type="EMBL" id="JQFK01000026">
    <property type="protein sequence ID" value="KGK37970.1"/>
    <property type="molecule type" value="Genomic_DNA"/>
</dbReference>
<comment type="caution">
    <text evidence="3">The sequence shown here is derived from an EMBL/GenBank/DDBJ whole genome shotgun (WGS) entry which is preliminary data.</text>
</comment>
<sequence>MDSGTQLEKLREVVKTIENVDGAVPAALAAMPTDGLLNVASQVKMLIDAIPDTMGVSLGVCGATERAVDMVSPNDTTGPLETAAEEGGFAEPLSMSRPLRAPLAATTSTVSKTTRSDSLVSPLETSTGATMAVVEPLAAVEEALPQTLVQTGPAKATTIGQRFGYPAPPPLSTYNGKIGRSFYTSAYNASTPILPNSQVAYSSNQGSEWILCRVLKVLTETRFEIQDPEPDESHPHGQIFRAHYKQVILVPVHLQPSAIAKLKTYKVGMRVLAKYPETTTFYKAEVVGNDGDECLLQFEGEEEAEKTTRVHRAFVLPCPK</sequence>
<dbReference type="Pfam" id="PF07039">
    <property type="entry name" value="SGF29_Tudor"/>
    <property type="match status" value="1"/>
</dbReference>
<organism evidence="3 4">
    <name type="scientific">Pichia kudriavzevii</name>
    <name type="common">Yeast</name>
    <name type="synonym">Issatchenkia orientalis</name>
    <dbReference type="NCBI Taxonomy" id="4909"/>
    <lineage>
        <taxon>Eukaryota</taxon>
        <taxon>Fungi</taxon>
        <taxon>Dikarya</taxon>
        <taxon>Ascomycota</taxon>
        <taxon>Saccharomycotina</taxon>
        <taxon>Pichiomycetes</taxon>
        <taxon>Pichiales</taxon>
        <taxon>Pichiaceae</taxon>
        <taxon>Pichia</taxon>
    </lineage>
</organism>
<evidence type="ECO:0000313" key="3">
    <source>
        <dbReference type="EMBL" id="KGK37970.1"/>
    </source>
</evidence>
<dbReference type="GO" id="GO:0000124">
    <property type="term" value="C:SAGA complex"/>
    <property type="evidence" value="ECO:0007669"/>
    <property type="project" value="InterPro"/>
</dbReference>
<dbReference type="PANTHER" id="PTHR21539">
    <property type="entry name" value="SAGA-ASSOCIATED FACTOR 29"/>
    <property type="match status" value="1"/>
</dbReference>
<dbReference type="HOGENOM" id="CLU_868958_0_0_1"/>